<organism evidence="4 5">
    <name type="scientific">Amphritea atlantica</name>
    <dbReference type="NCBI Taxonomy" id="355243"/>
    <lineage>
        <taxon>Bacteria</taxon>
        <taxon>Pseudomonadati</taxon>
        <taxon>Pseudomonadota</taxon>
        <taxon>Gammaproteobacteria</taxon>
        <taxon>Oceanospirillales</taxon>
        <taxon>Oceanospirillaceae</taxon>
        <taxon>Amphritea</taxon>
    </lineage>
</organism>
<keyword evidence="2" id="KW-0472">Membrane</keyword>
<keyword evidence="5" id="KW-1185">Reference proteome</keyword>
<evidence type="ECO:0000256" key="2">
    <source>
        <dbReference type="SAM" id="Phobius"/>
    </source>
</evidence>
<feature type="domain" description="T-SNARE coiled-coil homology" evidence="3">
    <location>
        <begin position="228"/>
        <end position="290"/>
    </location>
</feature>
<evidence type="ECO:0000259" key="3">
    <source>
        <dbReference type="PROSITE" id="PS50192"/>
    </source>
</evidence>
<accession>A0ABY5GVY5</accession>
<comment type="similarity">
    <text evidence="1">Belongs to the methyl-accepting chemotaxis (MCP) protein family.</text>
</comment>
<dbReference type="EMBL" id="CP073344">
    <property type="protein sequence ID" value="UTW04090.1"/>
    <property type="molecule type" value="Genomic_DNA"/>
</dbReference>
<sequence length="313" mass="35207">MDKKSRSIFIKMVIFSILFLSVAMSIIFYSINSLATGIVDSDTKNYLRSVTTEKKHQLEQTFQNLLRQNENLTRTPHFEYTITQDSQKDKKALRAFLKNVLQAGDGIYENVFIEFNRQILIDGINGASEGFSLNDKNFPDLFIVRETGEARLTHPQISPITGRQVFMLLPPIKSARNNQVIGVMATVIDLNNMAQKIIDQALVSSIDSHRKGVIADLISITETALTTLSIAKKTDETLQYFISTMESINDGNLIIASATEEQSRVAQEIELNLENINSDALIVHDKVHATSSASSELNKLVYDLRERMDKFSI</sequence>
<evidence type="ECO:0000313" key="5">
    <source>
        <dbReference type="Proteomes" id="UP001059950"/>
    </source>
</evidence>
<dbReference type="Gene3D" id="1.10.287.950">
    <property type="entry name" value="Methyl-accepting chemotaxis protein"/>
    <property type="match status" value="1"/>
</dbReference>
<dbReference type="InterPro" id="IPR000727">
    <property type="entry name" value="T_SNARE_dom"/>
</dbReference>
<evidence type="ECO:0000256" key="1">
    <source>
        <dbReference type="ARBA" id="ARBA00029447"/>
    </source>
</evidence>
<dbReference type="PROSITE" id="PS50192">
    <property type="entry name" value="T_SNARE"/>
    <property type="match status" value="1"/>
</dbReference>
<reference evidence="4" key="1">
    <citation type="submission" date="2021-04" db="EMBL/GenBank/DDBJ databases">
        <title>Oceanospirillales bacteria with DddD are important DMSP degraders in coastal seawater.</title>
        <authorList>
            <person name="Liu J."/>
        </authorList>
    </citation>
    <scope>NUCLEOTIDE SEQUENCE</scope>
    <source>
        <strain evidence="4">GY6</strain>
    </source>
</reference>
<dbReference type="Proteomes" id="UP001059950">
    <property type="component" value="Chromosome"/>
</dbReference>
<dbReference type="SUPFAM" id="SSF58104">
    <property type="entry name" value="Methyl-accepting chemotaxis protein (MCP) signaling domain"/>
    <property type="match status" value="1"/>
</dbReference>
<gene>
    <name evidence="4" type="ORF">KDX31_03480</name>
</gene>
<keyword evidence="2" id="KW-0812">Transmembrane</keyword>
<name>A0ABY5GVY5_9GAMM</name>
<protein>
    <submittedName>
        <fullName evidence="4">Methyl-accepting chemotaxis protein</fullName>
    </submittedName>
</protein>
<evidence type="ECO:0000313" key="4">
    <source>
        <dbReference type="EMBL" id="UTW04090.1"/>
    </source>
</evidence>
<feature type="transmembrane region" description="Helical" evidence="2">
    <location>
        <begin position="12"/>
        <end position="31"/>
    </location>
</feature>
<proteinExistence type="inferred from homology"/>
<dbReference type="CDD" id="cd18773">
    <property type="entry name" value="PDC1_HK_sensor"/>
    <property type="match status" value="1"/>
</dbReference>
<keyword evidence="2" id="KW-1133">Transmembrane helix</keyword>